<evidence type="ECO:0000313" key="4">
    <source>
        <dbReference type="Proteomes" id="UP000472839"/>
    </source>
</evidence>
<comment type="caution">
    <text evidence="1">The sequence shown here is derived from an EMBL/GenBank/DDBJ whole genome shotgun (WGS) entry which is preliminary data.</text>
</comment>
<proteinExistence type="predicted"/>
<sequence>MILIGDKLIPYTDICSISTVEDIKNTKANSFISFGYNEKLLTYCFENDLDYVVIVTSIKEAIYANSLNARYIVCEKILAKSIQKIADNYMFDSKVLALIESSDEIEEIALNEIDGIIYKNVLN</sequence>
<dbReference type="AlphaFoldDB" id="A0A6L4WS44"/>
<reference evidence="3 4" key="1">
    <citation type="submission" date="2019-10" db="EMBL/GenBank/DDBJ databases">
        <title>Poseidonibacter ostreae sp. nov., isolated from the gut of the Ostrea denselamellosa.</title>
        <authorList>
            <person name="Choi A."/>
        </authorList>
    </citation>
    <scope>NUCLEOTIDE SEQUENCE [LARGE SCALE GENOMIC DNA]</scope>
    <source>
        <strain evidence="1 4">SJOD-M-33</strain>
        <strain evidence="2 3">SJOD-M-5</strain>
    </source>
</reference>
<dbReference type="Proteomes" id="UP000461010">
    <property type="component" value="Unassembled WGS sequence"/>
</dbReference>
<protein>
    <submittedName>
        <fullName evidence="1">Uncharacterized protein</fullName>
    </submittedName>
</protein>
<evidence type="ECO:0000313" key="3">
    <source>
        <dbReference type="Proteomes" id="UP000461010"/>
    </source>
</evidence>
<keyword evidence="3" id="KW-1185">Reference proteome</keyword>
<evidence type="ECO:0000313" key="1">
    <source>
        <dbReference type="EMBL" id="KAB7888637.1"/>
    </source>
</evidence>
<evidence type="ECO:0000313" key="2">
    <source>
        <dbReference type="EMBL" id="KAB7892316.1"/>
    </source>
</evidence>
<name>A0A6L4WS44_9BACT</name>
<organism evidence="1 4">
    <name type="scientific">Poseidonibacter ostreae</name>
    <dbReference type="NCBI Taxonomy" id="2654171"/>
    <lineage>
        <taxon>Bacteria</taxon>
        <taxon>Pseudomonadati</taxon>
        <taxon>Campylobacterota</taxon>
        <taxon>Epsilonproteobacteria</taxon>
        <taxon>Campylobacterales</taxon>
        <taxon>Arcobacteraceae</taxon>
        <taxon>Poseidonibacter</taxon>
    </lineage>
</organism>
<gene>
    <name evidence="2" type="ORF">GBG18_03435</name>
    <name evidence="1" type="ORF">GBG19_08485</name>
</gene>
<dbReference type="RefSeq" id="WP_152188426.1">
    <property type="nucleotide sequence ID" value="NZ_WFKI01000006.1"/>
</dbReference>
<accession>A0A6L4WS44</accession>
<dbReference type="EMBL" id="WFKK01000022">
    <property type="protein sequence ID" value="KAB7888637.1"/>
    <property type="molecule type" value="Genomic_DNA"/>
</dbReference>
<dbReference type="EMBL" id="WFKJ01000006">
    <property type="protein sequence ID" value="KAB7892316.1"/>
    <property type="molecule type" value="Genomic_DNA"/>
</dbReference>
<dbReference type="Proteomes" id="UP000472839">
    <property type="component" value="Unassembled WGS sequence"/>
</dbReference>